<dbReference type="OrthoDB" id="407558at2759"/>
<dbReference type="PROSITE" id="PS50072">
    <property type="entry name" value="CSA_PPIASE_2"/>
    <property type="match status" value="1"/>
</dbReference>
<feature type="region of interest" description="Disordered" evidence="16">
    <location>
        <begin position="473"/>
        <end position="518"/>
    </location>
</feature>
<evidence type="ECO:0000313" key="20">
    <source>
        <dbReference type="Proteomes" id="UP000002499"/>
    </source>
</evidence>
<comment type="catalytic activity">
    <reaction evidence="1">
        <text>S-ubiquitinyl-[E2 ubiquitin-conjugating enzyme]-L-cysteine + [acceptor protein]-L-lysine = [E2 ubiquitin-conjugating enzyme]-L-cysteine + N(6)-ubiquitinyl-[acceptor protein]-L-lysine.</text>
        <dbReference type="EC" id="2.3.2.27"/>
    </reaction>
</comment>
<keyword evidence="10" id="KW-0833">Ubl conjugation pathway</keyword>
<dbReference type="GO" id="GO:0006457">
    <property type="term" value="P:protein folding"/>
    <property type="evidence" value="ECO:0007669"/>
    <property type="project" value="InterPro"/>
</dbReference>
<dbReference type="GO" id="GO:0071013">
    <property type="term" value="C:catalytic step 2 spliceosome"/>
    <property type="evidence" value="ECO:0007669"/>
    <property type="project" value="TreeGrafter"/>
</dbReference>
<dbReference type="Proteomes" id="UP000002499">
    <property type="component" value="Unassembled WGS sequence"/>
</dbReference>
<evidence type="ECO:0000256" key="10">
    <source>
        <dbReference type="ARBA" id="ARBA00022786"/>
    </source>
</evidence>
<evidence type="ECO:0000259" key="17">
    <source>
        <dbReference type="PROSITE" id="PS50072"/>
    </source>
</evidence>
<dbReference type="InterPro" id="IPR002130">
    <property type="entry name" value="Cyclophilin-type_PPIase_dom"/>
</dbReference>
<dbReference type="HOGENOM" id="CLU_012062_7_0_1"/>
<dbReference type="SUPFAM" id="SSF57850">
    <property type="entry name" value="RING/U-box"/>
    <property type="match status" value="1"/>
</dbReference>
<dbReference type="InterPro" id="IPR026951">
    <property type="entry name" value="PPIL2_U-box_dom"/>
</dbReference>
<keyword evidence="19" id="KW-0413">Isomerase</keyword>
<keyword evidence="11" id="KW-0697">Rotamase</keyword>
<dbReference type="EC" id="2.3.2.27" evidence="6"/>
<dbReference type="GO" id="GO:0003755">
    <property type="term" value="F:peptidyl-prolyl cis-trans isomerase activity"/>
    <property type="evidence" value="ECO:0007669"/>
    <property type="project" value="UniProtKB-KW"/>
</dbReference>
<dbReference type="SUPFAM" id="SSF50891">
    <property type="entry name" value="Cyclophilin-like"/>
    <property type="match status" value="1"/>
</dbReference>
<dbReference type="PRINTS" id="PR00153">
    <property type="entry name" value="CSAPPISMRASE"/>
</dbReference>
<dbReference type="InterPro" id="IPR020892">
    <property type="entry name" value="Cyclophilin-type_PPIase_CS"/>
</dbReference>
<dbReference type="GO" id="GO:0000209">
    <property type="term" value="P:protein polyubiquitination"/>
    <property type="evidence" value="ECO:0007669"/>
    <property type="project" value="TreeGrafter"/>
</dbReference>
<dbReference type="PROSITE" id="PS51698">
    <property type="entry name" value="U_BOX"/>
    <property type="match status" value="1"/>
</dbReference>
<evidence type="ECO:0000256" key="3">
    <source>
        <dbReference type="ARBA" id="ARBA00003697"/>
    </source>
</evidence>
<comment type="catalytic activity">
    <reaction evidence="2">
        <text>[protein]-peptidylproline (omega=180) = [protein]-peptidylproline (omega=0)</text>
        <dbReference type="Rhea" id="RHEA:16237"/>
        <dbReference type="Rhea" id="RHEA-COMP:10747"/>
        <dbReference type="Rhea" id="RHEA-COMP:10748"/>
        <dbReference type="ChEBI" id="CHEBI:83833"/>
        <dbReference type="ChEBI" id="CHEBI:83834"/>
        <dbReference type="EC" id="5.2.1.8"/>
    </reaction>
</comment>
<evidence type="ECO:0000256" key="6">
    <source>
        <dbReference type="ARBA" id="ARBA00012483"/>
    </source>
</evidence>
<feature type="domain" description="U-box" evidence="18">
    <location>
        <begin position="41"/>
        <end position="115"/>
    </location>
</feature>
<dbReference type="InterPro" id="IPR029000">
    <property type="entry name" value="Cyclophilin-like_dom_sf"/>
</dbReference>
<keyword evidence="12" id="KW-0539">Nucleus</keyword>
<dbReference type="eggNOG" id="KOG0883">
    <property type="taxonomic scope" value="Eukaryota"/>
</dbReference>
<dbReference type="PANTHER" id="PTHR45625">
    <property type="entry name" value="PEPTIDYL-PROLYL CIS-TRANS ISOMERASE-RELATED"/>
    <property type="match status" value="1"/>
</dbReference>
<dbReference type="SMART" id="SM00504">
    <property type="entry name" value="Ubox"/>
    <property type="match status" value="1"/>
</dbReference>
<sequence>MGKGTDKLYITHSEWSSSGAYSASAGAKSSSLGGPGAAPFRRLPFNFCAASLQPFKNPVCTPDGTIFDVEVISAWLEKHPNQNPVNGEPLHKKDLIRLNFARNATSDSLGAGLSDGKGDLIDPVTYKIFTDNTHIVAIRHGTYANVFAWETVERMNIKAKLWQDLVDDEPFTRADIITLQDPQNAASRNLEQFKYLRDGEGAQLTKAQEEERSAGGVNAGALGSMGDKVLKAKAAVEKARKAREAGGDVNRSSGALAKPSATSTGPLSTTAASQPAIKNKKLAANAAAYTTGKAAASFTSTGLTPETSGERALLTDEEFMLKPKRVKTKGYARIETNLGDLTVELHTDTAPRAVWNFVRLAQTGYYKGVAFHRNIPNFMIQGGDPSGTGKGGSSIWGKYFNDEFDGPHTHNTRGISTPHLDRKHTIFGLVVDGKDVLSKMEAVQTDGSNRPLNKIFIRDVVVFVDPFEEFQTQRKEQERQEHEQEEIRRKGGTDDDRTTWTGKRIRGDGTIVPADGKDSVGKYLNKDSVSGYGSDGSEALGSWLEGWEEPVRKKMKGSGGFGNFDSW</sequence>
<feature type="region of interest" description="Disordered" evidence="16">
    <location>
        <begin position="241"/>
        <end position="273"/>
    </location>
</feature>
<keyword evidence="9" id="KW-0808">Transferase</keyword>
<dbReference type="GO" id="GO:0061630">
    <property type="term" value="F:ubiquitin protein ligase activity"/>
    <property type="evidence" value="ECO:0007669"/>
    <property type="project" value="UniProtKB-EC"/>
</dbReference>
<evidence type="ECO:0000313" key="19">
    <source>
        <dbReference type="EMBL" id="EFY87517.1"/>
    </source>
</evidence>
<dbReference type="Gene3D" id="3.30.40.10">
    <property type="entry name" value="Zinc/RING finger domain, C3HC4 (zinc finger)"/>
    <property type="match status" value="1"/>
</dbReference>
<dbReference type="CDD" id="cd16663">
    <property type="entry name" value="RING-Ubox_PPIL2"/>
    <property type="match status" value="1"/>
</dbReference>
<dbReference type="Gene3D" id="2.40.100.10">
    <property type="entry name" value="Cyclophilin-like"/>
    <property type="match status" value="2"/>
</dbReference>
<protein>
    <recommendedName>
        <fullName evidence="8">Peptidyl-prolyl cis-trans isomerase-like 2</fullName>
        <ecNumber evidence="6">2.3.2.27</ecNumber>
        <ecNumber evidence="7">5.2.1.8</ecNumber>
    </recommendedName>
    <alternativeName>
        <fullName evidence="13">Cyclophilin-60</fullName>
    </alternativeName>
    <alternativeName>
        <fullName evidence="14">Cyclophilin-like protein Cyp-60</fullName>
    </alternativeName>
    <alternativeName>
        <fullName evidence="15">RING-type E3 ubiquitin transferase isomerase-like 2</fullName>
    </alternativeName>
</protein>
<evidence type="ECO:0000259" key="18">
    <source>
        <dbReference type="PROSITE" id="PS51698"/>
    </source>
</evidence>
<evidence type="ECO:0000256" key="8">
    <source>
        <dbReference type="ARBA" id="ARBA00020592"/>
    </source>
</evidence>
<dbReference type="InterPro" id="IPR013083">
    <property type="entry name" value="Znf_RING/FYVE/PHD"/>
</dbReference>
<dbReference type="PROSITE" id="PS00170">
    <property type="entry name" value="CSA_PPIASE_1"/>
    <property type="match status" value="1"/>
</dbReference>
<evidence type="ECO:0000256" key="12">
    <source>
        <dbReference type="ARBA" id="ARBA00023242"/>
    </source>
</evidence>
<dbReference type="OMA" id="NFIKHCA"/>
<dbReference type="Pfam" id="PF00160">
    <property type="entry name" value="Pro_isomerase"/>
    <property type="match status" value="2"/>
</dbReference>
<organism evidence="20">
    <name type="scientific">Metarhizium acridum (strain CQMa 102)</name>
    <dbReference type="NCBI Taxonomy" id="655827"/>
    <lineage>
        <taxon>Eukaryota</taxon>
        <taxon>Fungi</taxon>
        <taxon>Dikarya</taxon>
        <taxon>Ascomycota</taxon>
        <taxon>Pezizomycotina</taxon>
        <taxon>Sordariomycetes</taxon>
        <taxon>Hypocreomycetidae</taxon>
        <taxon>Hypocreales</taxon>
        <taxon>Clavicipitaceae</taxon>
        <taxon>Metarhizium</taxon>
    </lineage>
</organism>
<dbReference type="InterPro" id="IPR044666">
    <property type="entry name" value="Cyclophilin_A-like"/>
</dbReference>
<evidence type="ECO:0000256" key="4">
    <source>
        <dbReference type="ARBA" id="ARBA00004123"/>
    </source>
</evidence>
<evidence type="ECO:0000256" key="16">
    <source>
        <dbReference type="SAM" id="MobiDB-lite"/>
    </source>
</evidence>
<dbReference type="AlphaFoldDB" id="E9E9E6"/>
<feature type="compositionally biased region" description="Polar residues" evidence="16">
    <location>
        <begin position="260"/>
        <end position="273"/>
    </location>
</feature>
<evidence type="ECO:0000256" key="11">
    <source>
        <dbReference type="ARBA" id="ARBA00023110"/>
    </source>
</evidence>
<name>E9E9E6_METAQ</name>
<accession>E9E9E6</accession>
<comment type="subcellular location">
    <subcellularLocation>
        <location evidence="4">Nucleus</location>
    </subcellularLocation>
</comment>
<keyword evidence="20" id="KW-1185">Reference proteome</keyword>
<evidence type="ECO:0000256" key="2">
    <source>
        <dbReference type="ARBA" id="ARBA00000971"/>
    </source>
</evidence>
<dbReference type="EMBL" id="GL698526">
    <property type="protein sequence ID" value="EFY87517.1"/>
    <property type="molecule type" value="Genomic_DNA"/>
</dbReference>
<comment type="function">
    <text evidence="3">May catalyze the cis-trans isomerization of proline imidic peptide bonds in oligopeptides thereby assisting the folding of proteins. May also function as a chaperone, playing a role in intracellular transport of proteins. May also have a protein ubiquitin ligase activity acting as an E3 ubiquitin protein ligase or as a ubiquitin-ubiquitin ligase promoting elongation of ubiquitin chains on proteins.</text>
</comment>
<evidence type="ECO:0000256" key="1">
    <source>
        <dbReference type="ARBA" id="ARBA00000900"/>
    </source>
</evidence>
<reference evidence="19 20" key="1">
    <citation type="journal article" date="2011" name="PLoS Genet.">
        <title>Genome sequencing and comparative transcriptomics of the model entomopathogenic fungi Metarhizium anisopliae and M. acridum.</title>
        <authorList>
            <person name="Gao Q."/>
            <person name="Jin K."/>
            <person name="Ying S.H."/>
            <person name="Zhang Y."/>
            <person name="Xiao G."/>
            <person name="Shang Y."/>
            <person name="Duan Z."/>
            <person name="Hu X."/>
            <person name="Xie X.Q."/>
            <person name="Zhou G."/>
            <person name="Peng G."/>
            <person name="Luo Z."/>
            <person name="Huang W."/>
            <person name="Wang B."/>
            <person name="Fang W."/>
            <person name="Wang S."/>
            <person name="Zhong Y."/>
            <person name="Ma L.J."/>
            <person name="St Leger R.J."/>
            <person name="Zhao G.P."/>
            <person name="Pei Y."/>
            <person name="Feng M.G."/>
            <person name="Xia Y."/>
            <person name="Wang C."/>
        </authorList>
    </citation>
    <scope>NUCLEOTIDE SEQUENCE [LARGE SCALE GENOMIC DNA]</scope>
    <source>
        <strain evidence="19 20">CQMa 102</strain>
    </source>
</reference>
<feature type="domain" description="PPIase cyclophilin-type" evidence="17">
    <location>
        <begin position="335"/>
        <end position="462"/>
    </location>
</feature>
<dbReference type="PANTHER" id="PTHR45625:SF1">
    <property type="entry name" value="RING-TYPE E3 UBIQUITIN-PROTEIN LIGASE PPIL2"/>
    <property type="match status" value="1"/>
</dbReference>
<proteinExistence type="inferred from homology"/>
<feature type="compositionally biased region" description="Basic and acidic residues" evidence="16">
    <location>
        <begin position="473"/>
        <end position="498"/>
    </location>
</feature>
<evidence type="ECO:0000256" key="5">
    <source>
        <dbReference type="ARBA" id="ARBA00007930"/>
    </source>
</evidence>
<evidence type="ECO:0000256" key="13">
    <source>
        <dbReference type="ARBA" id="ARBA00030661"/>
    </source>
</evidence>
<evidence type="ECO:0000256" key="14">
    <source>
        <dbReference type="ARBA" id="ARBA00030942"/>
    </source>
</evidence>
<dbReference type="STRING" id="655827.E9E9E6"/>
<evidence type="ECO:0000256" key="9">
    <source>
        <dbReference type="ARBA" id="ARBA00022679"/>
    </source>
</evidence>
<feature type="region of interest" description="Disordered" evidence="16">
    <location>
        <begin position="201"/>
        <end position="220"/>
    </location>
</feature>
<dbReference type="InParanoid" id="E9E9E6"/>
<dbReference type="EC" id="5.2.1.8" evidence="7"/>
<dbReference type="InterPro" id="IPR003613">
    <property type="entry name" value="Ubox_domain"/>
</dbReference>
<dbReference type="Pfam" id="PF04564">
    <property type="entry name" value="U-box"/>
    <property type="match status" value="1"/>
</dbReference>
<dbReference type="FunFam" id="3.30.40.10:FF:000079">
    <property type="entry name" value="Peptidyl-prolyl cis-trans isomerase 2"/>
    <property type="match status" value="1"/>
</dbReference>
<evidence type="ECO:0000256" key="7">
    <source>
        <dbReference type="ARBA" id="ARBA00013194"/>
    </source>
</evidence>
<comment type="similarity">
    <text evidence="5">Belongs to the cyclophilin-type PPIase family. PPIL2 subfamily.</text>
</comment>
<gene>
    <name evidence="19" type="ORF">MAC_06494</name>
</gene>
<evidence type="ECO:0000256" key="15">
    <source>
        <dbReference type="ARBA" id="ARBA00033051"/>
    </source>
</evidence>